<proteinExistence type="predicted"/>
<dbReference type="Proteomes" id="UP001519332">
    <property type="component" value="Unassembled WGS sequence"/>
</dbReference>
<dbReference type="InterPro" id="IPR024520">
    <property type="entry name" value="DUF3558"/>
</dbReference>
<evidence type="ECO:0000313" key="1">
    <source>
        <dbReference type="EMBL" id="MBP2331015.1"/>
    </source>
</evidence>
<evidence type="ECO:0000313" key="2">
    <source>
        <dbReference type="Proteomes" id="UP001519332"/>
    </source>
</evidence>
<organism evidence="1 2">
    <name type="scientific">Kibdelosporangium banguiense</name>
    <dbReference type="NCBI Taxonomy" id="1365924"/>
    <lineage>
        <taxon>Bacteria</taxon>
        <taxon>Bacillati</taxon>
        <taxon>Actinomycetota</taxon>
        <taxon>Actinomycetes</taxon>
        <taxon>Pseudonocardiales</taxon>
        <taxon>Pseudonocardiaceae</taxon>
        <taxon>Kibdelosporangium</taxon>
    </lineage>
</organism>
<dbReference type="EMBL" id="JAGINW010000001">
    <property type="protein sequence ID" value="MBP2331015.1"/>
    <property type="molecule type" value="Genomic_DNA"/>
</dbReference>
<reference evidence="1 2" key="1">
    <citation type="submission" date="2021-03" db="EMBL/GenBank/DDBJ databases">
        <title>Sequencing the genomes of 1000 actinobacteria strains.</title>
        <authorList>
            <person name="Klenk H.-P."/>
        </authorList>
    </citation>
    <scope>NUCLEOTIDE SEQUENCE [LARGE SCALE GENOMIC DNA]</scope>
    <source>
        <strain evidence="1 2">DSM 46670</strain>
    </source>
</reference>
<sequence>MGVGFLVGNKNGLSDIYRGRDRFKGYFEPTQVDGYPAVFSDSGDYRSQGTCGIAVGISDTMTIRVSEQGRLGVKSCDRAKQVASMVIQTIKAGG</sequence>
<protein>
    <submittedName>
        <fullName evidence="1">Uncharacterized protein</fullName>
    </submittedName>
</protein>
<name>A0ABS4U321_9PSEU</name>
<dbReference type="Pfam" id="PF12079">
    <property type="entry name" value="DUF3558"/>
    <property type="match status" value="1"/>
</dbReference>
<keyword evidence="2" id="KW-1185">Reference proteome</keyword>
<comment type="caution">
    <text evidence="1">The sequence shown here is derived from an EMBL/GenBank/DDBJ whole genome shotgun (WGS) entry which is preliminary data.</text>
</comment>
<accession>A0ABS4U321</accession>
<gene>
    <name evidence="1" type="ORF">JOF56_011400</name>
</gene>